<evidence type="ECO:0000256" key="3">
    <source>
        <dbReference type="ARBA" id="ARBA00022840"/>
    </source>
</evidence>
<sequence length="538" mass="59182">MSQPNPLILIHQLCYSLPDGKPLFASLSLTLGTEKTGLVGRNGAGKSTLLKLMLGHLLPAAGSIQVTGTLGYCPQDPPEAANETIADLLGIRSKLEALTRITQGSTDENDFQLIADDWLIEERTCLQLKAFGLDYLPLSCPTAHLSGGEKTRLHLARVFLADSDMILLDEPTNNLDSTARQLLYDKIASWKKGLLVVSHDRTLLNFMNQIVELNPRGVTITGGNYDAYRTQKSLQQAALERELMDAKKLLQQTQNTIQASREKREQRQSYGRKLFRAGKTDKITAKSRKGRSERTQSRLVTQGDMLLKKAEQLHDKAQSKIEIVPEIHITLPRTAVPHGKTVLAMEQLSFSYASQQPALIDRFSLNVSGPARIALAGKNGSGKTTLVKLILGEYLPSQGSIYRGVEQIRYLDQKITLLDPALSLLENFLRLNPDAKATEAHHALAQFLFRNTAAHKLVAELSGGEKLRAELACVLLSSQPPQLLILDEPTNHLDLDSIASIESALSHYEGALIVISHDQAFLQNVGIEKTITAPFKGD</sequence>
<dbReference type="SMART" id="SM00382">
    <property type="entry name" value="AAA"/>
    <property type="match status" value="2"/>
</dbReference>
<dbReference type="InterPro" id="IPR003593">
    <property type="entry name" value="AAA+_ATPase"/>
</dbReference>
<dbReference type="InterPro" id="IPR003439">
    <property type="entry name" value="ABC_transporter-like_ATP-bd"/>
</dbReference>
<reference evidence="6 7" key="1">
    <citation type="submission" date="2018-07" db="EMBL/GenBank/DDBJ databases">
        <title>Genomic Encyclopedia of Type Strains, Phase IV (KMG-IV): sequencing the most valuable type-strain genomes for metagenomic binning, comparative biology and taxonomic classification.</title>
        <authorList>
            <person name="Goeker M."/>
        </authorList>
    </citation>
    <scope>NUCLEOTIDE SEQUENCE [LARGE SCALE GENOMIC DNA]</scope>
    <source>
        <strain evidence="6 7">DSM 16500</strain>
    </source>
</reference>
<feature type="domain" description="ABC transporter" evidence="5">
    <location>
        <begin position="8"/>
        <end position="240"/>
    </location>
</feature>
<dbReference type="GO" id="GO:0005524">
    <property type="term" value="F:ATP binding"/>
    <property type="evidence" value="ECO:0007669"/>
    <property type="project" value="UniProtKB-KW"/>
</dbReference>
<feature type="coiled-coil region" evidence="4">
    <location>
        <begin position="236"/>
        <end position="263"/>
    </location>
</feature>
<dbReference type="PANTHER" id="PTHR19211:SF6">
    <property type="entry name" value="BLL7188 PROTEIN"/>
    <property type="match status" value="1"/>
</dbReference>
<accession>A0A370GB79</accession>
<dbReference type="AlphaFoldDB" id="A0A370GB79"/>
<dbReference type="RefSeq" id="WP_114835053.1">
    <property type="nucleotide sequence ID" value="NZ_LR699114.1"/>
</dbReference>
<keyword evidence="2" id="KW-0547">Nucleotide-binding</keyword>
<evidence type="ECO:0000259" key="5">
    <source>
        <dbReference type="PROSITE" id="PS50893"/>
    </source>
</evidence>
<name>A0A370GB79_9COXI</name>
<organism evidence="6 7">
    <name type="scientific">Aquicella lusitana</name>
    <dbReference type="NCBI Taxonomy" id="254246"/>
    <lineage>
        <taxon>Bacteria</taxon>
        <taxon>Pseudomonadati</taxon>
        <taxon>Pseudomonadota</taxon>
        <taxon>Gammaproteobacteria</taxon>
        <taxon>Legionellales</taxon>
        <taxon>Coxiellaceae</taxon>
        <taxon>Aquicella</taxon>
    </lineage>
</organism>
<evidence type="ECO:0000256" key="2">
    <source>
        <dbReference type="ARBA" id="ARBA00022741"/>
    </source>
</evidence>
<keyword evidence="4" id="KW-0175">Coiled coil</keyword>
<dbReference type="CDD" id="cd03221">
    <property type="entry name" value="ABCF_EF-3"/>
    <property type="match status" value="1"/>
</dbReference>
<dbReference type="Proteomes" id="UP000254720">
    <property type="component" value="Unassembled WGS sequence"/>
</dbReference>
<dbReference type="OrthoDB" id="9808609at2"/>
<keyword evidence="7" id="KW-1185">Reference proteome</keyword>
<dbReference type="GO" id="GO:0016887">
    <property type="term" value="F:ATP hydrolysis activity"/>
    <property type="evidence" value="ECO:0007669"/>
    <property type="project" value="InterPro"/>
</dbReference>
<feature type="domain" description="ABC transporter" evidence="5">
    <location>
        <begin position="343"/>
        <end position="534"/>
    </location>
</feature>
<evidence type="ECO:0000256" key="1">
    <source>
        <dbReference type="ARBA" id="ARBA00022737"/>
    </source>
</evidence>
<dbReference type="EMBL" id="QQAX01000022">
    <property type="protein sequence ID" value="RDI40981.1"/>
    <property type="molecule type" value="Genomic_DNA"/>
</dbReference>
<evidence type="ECO:0000313" key="7">
    <source>
        <dbReference type="Proteomes" id="UP000254720"/>
    </source>
</evidence>
<protein>
    <submittedName>
        <fullName evidence="6">ATPase subunit of ABC transporter with duplicated ATPase domains</fullName>
    </submittedName>
</protein>
<keyword evidence="1" id="KW-0677">Repeat</keyword>
<dbReference type="NCBIfam" id="NF000355">
    <property type="entry name" value="ribo_prot_ABC_F"/>
    <property type="match status" value="1"/>
</dbReference>
<evidence type="ECO:0000313" key="6">
    <source>
        <dbReference type="EMBL" id="RDI40981.1"/>
    </source>
</evidence>
<comment type="caution">
    <text evidence="6">The sequence shown here is derived from an EMBL/GenBank/DDBJ whole genome shotgun (WGS) entry which is preliminary data.</text>
</comment>
<keyword evidence="3" id="KW-0067">ATP-binding</keyword>
<dbReference type="SUPFAM" id="SSF52540">
    <property type="entry name" value="P-loop containing nucleoside triphosphate hydrolases"/>
    <property type="match status" value="2"/>
</dbReference>
<dbReference type="PROSITE" id="PS50893">
    <property type="entry name" value="ABC_TRANSPORTER_2"/>
    <property type="match status" value="2"/>
</dbReference>
<dbReference type="PANTHER" id="PTHR19211">
    <property type="entry name" value="ATP-BINDING TRANSPORT PROTEIN-RELATED"/>
    <property type="match status" value="1"/>
</dbReference>
<gene>
    <name evidence="6" type="ORF">C8D86_12225</name>
</gene>
<dbReference type="Pfam" id="PF00005">
    <property type="entry name" value="ABC_tran"/>
    <property type="match status" value="2"/>
</dbReference>
<dbReference type="FunFam" id="3.40.50.300:FF:001320">
    <property type="entry name" value="Heme ABC transporter ATP-binding protein"/>
    <property type="match status" value="1"/>
</dbReference>
<proteinExistence type="predicted"/>
<dbReference type="InterPro" id="IPR050611">
    <property type="entry name" value="ABCF"/>
</dbReference>
<dbReference type="Gene3D" id="3.40.50.300">
    <property type="entry name" value="P-loop containing nucleotide triphosphate hydrolases"/>
    <property type="match status" value="2"/>
</dbReference>
<dbReference type="InterPro" id="IPR027417">
    <property type="entry name" value="P-loop_NTPase"/>
</dbReference>
<evidence type="ECO:0000256" key="4">
    <source>
        <dbReference type="SAM" id="Coils"/>
    </source>
</evidence>